<dbReference type="InterPro" id="IPR000587">
    <property type="entry name" value="Creatinase_N"/>
</dbReference>
<dbReference type="InterPro" id="IPR033740">
    <property type="entry name" value="Pept_M24B"/>
</dbReference>
<dbReference type="FunFam" id="3.90.230.10:FF:000007">
    <property type="entry name" value="Xaa-Pro aminopeptidase P"/>
    <property type="match status" value="1"/>
</dbReference>
<keyword evidence="3" id="KW-0378">Hydrolase</keyword>
<dbReference type="InterPro" id="IPR050422">
    <property type="entry name" value="X-Pro_aminopeptidase_P"/>
</dbReference>
<dbReference type="Pfam" id="PF00557">
    <property type="entry name" value="Peptidase_M24"/>
    <property type="match status" value="1"/>
</dbReference>
<comment type="caution">
    <text evidence="8">The sequence shown here is derived from an EMBL/GenBank/DDBJ whole genome shotgun (WGS) entry which is preliminary data.</text>
</comment>
<evidence type="ECO:0000256" key="2">
    <source>
        <dbReference type="ARBA" id="ARBA00022723"/>
    </source>
</evidence>
<evidence type="ECO:0000313" key="9">
    <source>
        <dbReference type="Proteomes" id="UP000094412"/>
    </source>
</evidence>
<evidence type="ECO:0000256" key="1">
    <source>
        <dbReference type="ARBA" id="ARBA00008766"/>
    </source>
</evidence>
<feature type="domain" description="Creatinase N-terminal" evidence="6">
    <location>
        <begin position="7"/>
        <end position="136"/>
    </location>
</feature>
<protein>
    <submittedName>
        <fullName evidence="8">X-Pro aminopeptidase</fullName>
    </submittedName>
</protein>
<keyword evidence="2" id="KW-0479">Metal-binding</keyword>
<dbReference type="GO" id="GO:0046872">
    <property type="term" value="F:metal ion binding"/>
    <property type="evidence" value="ECO:0007669"/>
    <property type="project" value="UniProtKB-KW"/>
</dbReference>
<dbReference type="InterPro" id="IPR029149">
    <property type="entry name" value="Creatin/AminoP/Spt16_N"/>
</dbReference>
<dbReference type="InterPro" id="IPR032416">
    <property type="entry name" value="Peptidase_M24_C"/>
</dbReference>
<proteinExistence type="inferred from homology"/>
<name>A0A1C2E566_9HYPH</name>
<dbReference type="Pfam" id="PF16188">
    <property type="entry name" value="Peptidase_M24_C"/>
    <property type="match status" value="1"/>
</dbReference>
<dbReference type="InterPro" id="IPR036005">
    <property type="entry name" value="Creatinase/aminopeptidase-like"/>
</dbReference>
<dbReference type="PANTHER" id="PTHR43763">
    <property type="entry name" value="XAA-PRO AMINOPEPTIDASE 1"/>
    <property type="match status" value="1"/>
</dbReference>
<dbReference type="Gene3D" id="3.40.350.10">
    <property type="entry name" value="Creatinase/prolidase N-terminal domain"/>
    <property type="match status" value="2"/>
</dbReference>
<dbReference type="OrthoDB" id="9806388at2"/>
<dbReference type="InterPro" id="IPR000994">
    <property type="entry name" value="Pept_M24"/>
</dbReference>
<dbReference type="SUPFAM" id="SSF55920">
    <property type="entry name" value="Creatinase/aminopeptidase"/>
    <property type="match status" value="1"/>
</dbReference>
<dbReference type="Proteomes" id="UP000094412">
    <property type="component" value="Unassembled WGS sequence"/>
</dbReference>
<evidence type="ECO:0000259" key="6">
    <source>
        <dbReference type="Pfam" id="PF01321"/>
    </source>
</evidence>
<evidence type="ECO:0000256" key="3">
    <source>
        <dbReference type="ARBA" id="ARBA00022801"/>
    </source>
</evidence>
<sequence>MNEAATRLVRLRSWMADAGLDGLIVPRTDAYQSEITAAHDDCLAFISGFTGSAGLALILRERALIFVDGRYQVQVRGEVDLDAFEVRHLRDEPIDRWLEERAQPGWRIGMDGIKTAFTLHDRLDAALTKRGASLVQTGSDPFDAVWDDRPPQPLGTIRAMPVAASGETSISKRRRIAGKLREMGADWLIETLPDNIAWLLNVRGSDVEMNPVPHSFLALGADGTVEWFVDARKLGNDLAAYEIADVTLTSPQRFLDRIAEISVNKVAVIDADFAPHAVRAALEAGGGTITQTSPVTLAKAIKTGAELEGYRCCHVEDGVAMTDFLAWVMQEAGRRQTASPLTELEAEARLLAFRRERPGFIEPSFRTISAAGANAAMCHYAAKPSTNAVIDGRAPYLVDSGGQYLTATTDLTRTLMLGEPSNDMRVAYTAVLKGFLSLMSVRFPTGTQGHQIDAFARRALWDVGLDYDHGTGHGVGHNLLLHEYPHRFDKRPNLYGLEPGNIMTVEPGYYKEGVFGMRVENQVEVVADGPGFCRFASLTLVPIDLAMVELTQLTPQETRWLDDYHARVRYTLEELVRPETLPFLIEQTRPMAERRRDIATGA</sequence>
<dbReference type="SUPFAM" id="SSF53092">
    <property type="entry name" value="Creatinase/prolidase N-terminal domain"/>
    <property type="match status" value="1"/>
</dbReference>
<dbReference type="CDD" id="cd01085">
    <property type="entry name" value="APP"/>
    <property type="match status" value="1"/>
</dbReference>
<reference evidence="8 9" key="1">
    <citation type="submission" date="2016-08" db="EMBL/GenBank/DDBJ databases">
        <title>Whole genome sequence of Mesorhizobium sp. strain UASWS1009 isolated from industrial sewage.</title>
        <authorList>
            <person name="Crovadore J."/>
            <person name="Calmin G."/>
            <person name="Chablais R."/>
            <person name="Cochard B."/>
            <person name="Lefort F."/>
        </authorList>
    </citation>
    <scope>NUCLEOTIDE SEQUENCE [LARGE SCALE GENOMIC DNA]</scope>
    <source>
        <strain evidence="8 9">UASWS1009</strain>
    </source>
</reference>
<keyword evidence="8" id="KW-0645">Protease</keyword>
<dbReference type="GO" id="GO:0005737">
    <property type="term" value="C:cytoplasm"/>
    <property type="evidence" value="ECO:0007669"/>
    <property type="project" value="UniProtKB-ARBA"/>
</dbReference>
<evidence type="ECO:0000313" key="8">
    <source>
        <dbReference type="EMBL" id="OCX22152.1"/>
    </source>
</evidence>
<dbReference type="GO" id="GO:0070006">
    <property type="term" value="F:metalloaminopeptidase activity"/>
    <property type="evidence" value="ECO:0007669"/>
    <property type="project" value="InterPro"/>
</dbReference>
<organism evidence="8 9">
    <name type="scientific">Mesorhizobium hungaricum</name>
    <dbReference type="NCBI Taxonomy" id="1566387"/>
    <lineage>
        <taxon>Bacteria</taxon>
        <taxon>Pseudomonadati</taxon>
        <taxon>Pseudomonadota</taxon>
        <taxon>Alphaproteobacteria</taxon>
        <taxon>Hyphomicrobiales</taxon>
        <taxon>Phyllobacteriaceae</taxon>
        <taxon>Mesorhizobium</taxon>
    </lineage>
</organism>
<dbReference type="Pfam" id="PF16189">
    <property type="entry name" value="Creatinase_N_2"/>
    <property type="match status" value="1"/>
</dbReference>
<accession>A0A1C2E566</accession>
<feature type="domain" description="Peptidase M24 C-terminal" evidence="7">
    <location>
        <begin position="531"/>
        <end position="590"/>
    </location>
</feature>
<feature type="domain" description="Peptidase M24" evidence="5">
    <location>
        <begin position="311"/>
        <end position="525"/>
    </location>
</feature>
<keyword evidence="8" id="KW-0031">Aminopeptidase</keyword>
<dbReference type="STRING" id="1566387.QV13_06225"/>
<dbReference type="EMBL" id="MDEO01000027">
    <property type="protein sequence ID" value="OCX22152.1"/>
    <property type="molecule type" value="Genomic_DNA"/>
</dbReference>
<comment type="similarity">
    <text evidence="1">Belongs to the peptidase M24B family.</text>
</comment>
<dbReference type="PANTHER" id="PTHR43763:SF6">
    <property type="entry name" value="XAA-PRO AMINOPEPTIDASE 1"/>
    <property type="match status" value="1"/>
</dbReference>
<gene>
    <name evidence="8" type="ORF">QV13_06225</name>
</gene>
<keyword evidence="4" id="KW-0464">Manganese</keyword>
<dbReference type="Pfam" id="PF01321">
    <property type="entry name" value="Creatinase_N"/>
    <property type="match status" value="1"/>
</dbReference>
<evidence type="ECO:0000259" key="5">
    <source>
        <dbReference type="Pfam" id="PF00557"/>
    </source>
</evidence>
<evidence type="ECO:0000259" key="7">
    <source>
        <dbReference type="Pfam" id="PF16188"/>
    </source>
</evidence>
<evidence type="ECO:0000256" key="4">
    <source>
        <dbReference type="ARBA" id="ARBA00023211"/>
    </source>
</evidence>
<dbReference type="AlphaFoldDB" id="A0A1C2E566"/>
<dbReference type="Gene3D" id="3.90.230.10">
    <property type="entry name" value="Creatinase/methionine aminopeptidase superfamily"/>
    <property type="match status" value="1"/>
</dbReference>
<keyword evidence="9" id="KW-1185">Reference proteome</keyword>